<keyword evidence="2 5" id="KW-0479">Metal-binding</keyword>
<evidence type="ECO:0000256" key="5">
    <source>
        <dbReference type="PIRSR" id="PIRSR604294-1"/>
    </source>
</evidence>
<organism evidence="6 7">
    <name type="scientific">Acidovorax cavernicola</name>
    <dbReference type="NCBI Taxonomy" id="1675792"/>
    <lineage>
        <taxon>Bacteria</taxon>
        <taxon>Pseudomonadati</taxon>
        <taxon>Pseudomonadota</taxon>
        <taxon>Betaproteobacteria</taxon>
        <taxon>Burkholderiales</taxon>
        <taxon>Comamonadaceae</taxon>
        <taxon>Acidovorax</taxon>
    </lineage>
</organism>
<evidence type="ECO:0000256" key="3">
    <source>
        <dbReference type="ARBA" id="ARBA00023002"/>
    </source>
</evidence>
<dbReference type="PANTHER" id="PTHR10543:SF89">
    <property type="entry name" value="CAROTENOID 9,10(9',10')-CLEAVAGE DIOXYGENASE 1"/>
    <property type="match status" value="1"/>
</dbReference>
<feature type="binding site" evidence="5">
    <location>
        <position position="46"/>
    </location>
    <ligand>
        <name>Fe cation</name>
        <dbReference type="ChEBI" id="CHEBI:24875"/>
        <note>catalytic</note>
    </ligand>
</feature>
<feature type="non-terminal residue" evidence="6">
    <location>
        <position position="1"/>
    </location>
</feature>
<evidence type="ECO:0000313" key="7">
    <source>
        <dbReference type="Proteomes" id="UP000265619"/>
    </source>
</evidence>
<comment type="cofactor">
    <cofactor evidence="5">
        <name>Fe(2+)</name>
        <dbReference type="ChEBI" id="CHEBI:29033"/>
    </cofactor>
    <text evidence="5">Binds 1 Fe(2+) ion per subunit.</text>
</comment>
<feature type="binding site" evidence="5">
    <location>
        <position position="110"/>
    </location>
    <ligand>
        <name>Fe cation</name>
        <dbReference type="ChEBI" id="CHEBI:24875"/>
        <note>catalytic</note>
    </ligand>
</feature>
<dbReference type="GO" id="GO:0016121">
    <property type="term" value="P:carotene catabolic process"/>
    <property type="evidence" value="ECO:0007669"/>
    <property type="project" value="TreeGrafter"/>
</dbReference>
<gene>
    <name evidence="6" type="ORF">D3H34_32765</name>
</gene>
<evidence type="ECO:0000256" key="2">
    <source>
        <dbReference type="ARBA" id="ARBA00022723"/>
    </source>
</evidence>
<dbReference type="GO" id="GO:0046872">
    <property type="term" value="F:metal ion binding"/>
    <property type="evidence" value="ECO:0007669"/>
    <property type="project" value="UniProtKB-KW"/>
</dbReference>
<dbReference type="Pfam" id="PF03055">
    <property type="entry name" value="RPE65"/>
    <property type="match status" value="1"/>
</dbReference>
<comment type="caution">
    <text evidence="6">The sequence shown here is derived from an EMBL/GenBank/DDBJ whole genome shotgun (WGS) entry which is preliminary data.</text>
</comment>
<dbReference type="AlphaFoldDB" id="A0A9X8CXX0"/>
<protein>
    <recommendedName>
        <fullName evidence="8">Dioxygenase</fullName>
    </recommendedName>
</protein>
<sequence>VTGEWWSFGLFCDGRMDGDMMLQVIDKQGKLYRQERFQSPFPGLSHDFAVTREHVIFAVMPLTVDQQRIQQGGDFYRFDPDLPSAWGIMPRAGSTQDIRWFRVPNCFSGHIMNAYTEGNLVHVDATISRGNGFRFYPDIHGHPTPAQDGKPTITRLTFDLSDPQDNCRLTPVAGAVGEMPRLDERYAMSAYRWGYIKTPTGVGRIDWKHFKIDQHPVAGSTQEPVFVPRSADAPEGSGYLLCVANMTEARHAVLLVLDAEDIQAAPTAIVKLPFLLPGAFHGMFVPQADLPA</sequence>
<dbReference type="OrthoDB" id="6636843at2"/>
<proteinExistence type="inferred from homology"/>
<evidence type="ECO:0000256" key="1">
    <source>
        <dbReference type="ARBA" id="ARBA00006787"/>
    </source>
</evidence>
<comment type="similarity">
    <text evidence="1">Belongs to the carotenoid oxygenase family.</text>
</comment>
<dbReference type="GO" id="GO:0010436">
    <property type="term" value="F:carotenoid dioxygenase activity"/>
    <property type="evidence" value="ECO:0007669"/>
    <property type="project" value="TreeGrafter"/>
</dbReference>
<evidence type="ECO:0000313" key="6">
    <source>
        <dbReference type="EMBL" id="RIX70405.1"/>
    </source>
</evidence>
<evidence type="ECO:0000256" key="4">
    <source>
        <dbReference type="ARBA" id="ARBA00023004"/>
    </source>
</evidence>
<dbReference type="InterPro" id="IPR004294">
    <property type="entry name" value="Carotenoid_Oase"/>
</dbReference>
<keyword evidence="7" id="KW-1185">Reference proteome</keyword>
<evidence type="ECO:0008006" key="8">
    <source>
        <dbReference type="Google" id="ProtNLM"/>
    </source>
</evidence>
<name>A0A9X8CXX0_9BURK</name>
<dbReference type="RefSeq" id="WP_147400602.1">
    <property type="nucleotide sequence ID" value="NZ_QXMN01000230.1"/>
</dbReference>
<dbReference type="EMBL" id="QXMN01000230">
    <property type="protein sequence ID" value="RIX70405.1"/>
    <property type="molecule type" value="Genomic_DNA"/>
</dbReference>
<dbReference type="Proteomes" id="UP000265619">
    <property type="component" value="Unassembled WGS sequence"/>
</dbReference>
<keyword evidence="3" id="KW-0560">Oxidoreductase</keyword>
<feature type="binding site" evidence="5">
    <location>
        <position position="281"/>
    </location>
    <ligand>
        <name>Fe cation</name>
        <dbReference type="ChEBI" id="CHEBI:24875"/>
        <note>catalytic</note>
    </ligand>
</feature>
<accession>A0A9X8CXX0</accession>
<reference evidence="6 7" key="1">
    <citation type="submission" date="2018-09" db="EMBL/GenBank/DDBJ databases">
        <title>Acidovorax cavernicola nov. sp. isolated from Gruta de las Maravillas (Aracena, Spain).</title>
        <authorList>
            <person name="Jurado V."/>
            <person name="Gutierrez-Patricio S."/>
            <person name="Gonzalez-Pimentel J.L."/>
            <person name="Miller A.Z."/>
            <person name="Laiz L."/>
            <person name="Saiz-Jimenez C."/>
        </authorList>
    </citation>
    <scope>NUCLEOTIDE SEQUENCE [LARGE SCALE GENOMIC DNA]</scope>
    <source>
        <strain evidence="6 7">1011MAR4D40.2</strain>
    </source>
</reference>
<dbReference type="PANTHER" id="PTHR10543">
    <property type="entry name" value="BETA-CAROTENE DIOXYGENASE"/>
    <property type="match status" value="1"/>
</dbReference>
<keyword evidence="4 5" id="KW-0408">Iron</keyword>